<keyword evidence="1" id="KW-0902">Two-component regulatory system</keyword>
<dbReference type="AlphaFoldDB" id="A0A6L6Q9D9"/>
<dbReference type="Gene3D" id="1.20.120.160">
    <property type="entry name" value="HPT domain"/>
    <property type="match status" value="1"/>
</dbReference>
<comment type="caution">
    <text evidence="4">The sequence shown here is derived from an EMBL/GenBank/DDBJ whole genome shotgun (WGS) entry which is preliminary data.</text>
</comment>
<sequence length="129" mass="14157">MPPVPCFHHFAMQDLYVTACRDAAVSVRLLQLFISTTPATMQALERALNNGDRAQWRDASHAMKGTARLIGARRLSDLAADMERVGWQDTAIVPTGTANELRNEYAHVMREVAECASLGADLFQQAGAQ</sequence>
<keyword evidence="5" id="KW-1185">Reference proteome</keyword>
<protein>
    <recommendedName>
        <fullName evidence="3">HPt domain-containing protein</fullName>
    </recommendedName>
</protein>
<dbReference type="GO" id="GO:0000160">
    <property type="term" value="P:phosphorelay signal transduction system"/>
    <property type="evidence" value="ECO:0007669"/>
    <property type="project" value="UniProtKB-KW"/>
</dbReference>
<dbReference type="InterPro" id="IPR008207">
    <property type="entry name" value="Sig_transdc_His_kin_Hpt_dom"/>
</dbReference>
<reference evidence="4 5" key="1">
    <citation type="submission" date="2019-11" db="EMBL/GenBank/DDBJ databases">
        <title>Type strains purchased from KCTC, JCM and DSMZ.</title>
        <authorList>
            <person name="Lu H."/>
        </authorList>
    </citation>
    <scope>NUCLEOTIDE SEQUENCE [LARGE SCALE GENOMIC DNA]</scope>
    <source>
        <strain evidence="4 5">KCTC 42409</strain>
    </source>
</reference>
<proteinExistence type="predicted"/>
<gene>
    <name evidence="4" type="ORF">GM668_28825</name>
</gene>
<evidence type="ECO:0000259" key="3">
    <source>
        <dbReference type="PROSITE" id="PS50894"/>
    </source>
</evidence>
<keyword evidence="2" id="KW-0597">Phosphoprotein</keyword>
<feature type="domain" description="HPt" evidence="3">
    <location>
        <begin position="22"/>
        <end position="126"/>
    </location>
</feature>
<accession>A0A6L6Q9D9</accession>
<dbReference type="OrthoDB" id="7173540at2"/>
<dbReference type="Proteomes" id="UP000484015">
    <property type="component" value="Unassembled WGS sequence"/>
</dbReference>
<dbReference type="EMBL" id="WNLA01000037">
    <property type="protein sequence ID" value="MTW06089.1"/>
    <property type="molecule type" value="Genomic_DNA"/>
</dbReference>
<organism evidence="4 5">
    <name type="scientific">Pseudoduganella ginsengisoli</name>
    <dbReference type="NCBI Taxonomy" id="1462440"/>
    <lineage>
        <taxon>Bacteria</taxon>
        <taxon>Pseudomonadati</taxon>
        <taxon>Pseudomonadota</taxon>
        <taxon>Betaproteobacteria</taxon>
        <taxon>Burkholderiales</taxon>
        <taxon>Oxalobacteraceae</taxon>
        <taxon>Telluria group</taxon>
        <taxon>Pseudoduganella</taxon>
    </lineage>
</organism>
<dbReference type="Pfam" id="PF01627">
    <property type="entry name" value="Hpt"/>
    <property type="match status" value="1"/>
</dbReference>
<feature type="modified residue" description="Phosphohistidine" evidence="2">
    <location>
        <position position="61"/>
    </location>
</feature>
<dbReference type="InterPro" id="IPR036641">
    <property type="entry name" value="HPT_dom_sf"/>
</dbReference>
<dbReference type="RefSeq" id="WP_155442425.1">
    <property type="nucleotide sequence ID" value="NZ_WNLA01000037.1"/>
</dbReference>
<evidence type="ECO:0000256" key="1">
    <source>
        <dbReference type="ARBA" id="ARBA00023012"/>
    </source>
</evidence>
<dbReference type="GO" id="GO:0004672">
    <property type="term" value="F:protein kinase activity"/>
    <property type="evidence" value="ECO:0007669"/>
    <property type="project" value="UniProtKB-ARBA"/>
</dbReference>
<dbReference type="PROSITE" id="PS50894">
    <property type="entry name" value="HPT"/>
    <property type="match status" value="1"/>
</dbReference>
<evidence type="ECO:0000313" key="4">
    <source>
        <dbReference type="EMBL" id="MTW06089.1"/>
    </source>
</evidence>
<evidence type="ECO:0000256" key="2">
    <source>
        <dbReference type="PROSITE-ProRule" id="PRU00110"/>
    </source>
</evidence>
<name>A0A6L6Q9D9_9BURK</name>
<dbReference type="SUPFAM" id="SSF47226">
    <property type="entry name" value="Histidine-containing phosphotransfer domain, HPT domain"/>
    <property type="match status" value="1"/>
</dbReference>
<evidence type="ECO:0000313" key="5">
    <source>
        <dbReference type="Proteomes" id="UP000484015"/>
    </source>
</evidence>